<feature type="binding site" evidence="8">
    <location>
        <position position="142"/>
    </location>
    <ligand>
        <name>Na(+)</name>
        <dbReference type="ChEBI" id="CHEBI:29101"/>
        <label>1</label>
    </ligand>
</feature>
<feature type="binding site" evidence="8">
    <location>
        <position position="174"/>
    </location>
    <ligand>
        <name>Na(+)</name>
        <dbReference type="ChEBI" id="CHEBI:29101"/>
        <label>1</label>
    </ligand>
</feature>
<feature type="transmembrane region" description="Helical" evidence="10">
    <location>
        <begin position="428"/>
        <end position="451"/>
    </location>
</feature>
<evidence type="ECO:0000313" key="12">
    <source>
        <dbReference type="Proteomes" id="UP001292094"/>
    </source>
</evidence>
<feature type="transmembrane region" description="Helical" evidence="10">
    <location>
        <begin position="131"/>
        <end position="156"/>
    </location>
</feature>
<dbReference type="Pfam" id="PF00209">
    <property type="entry name" value="SNF"/>
    <property type="match status" value="1"/>
</dbReference>
<dbReference type="PANTHER" id="PTHR11616">
    <property type="entry name" value="SODIUM/CHLORIDE DEPENDENT TRANSPORTER"/>
    <property type="match status" value="1"/>
</dbReference>
<feature type="transmembrane region" description="Helical" evidence="10">
    <location>
        <begin position="88"/>
        <end position="111"/>
    </location>
</feature>
<protein>
    <submittedName>
        <fullName evidence="11">Uncharacterized protein</fullName>
    </submittedName>
</protein>
<dbReference type="PANTHER" id="PTHR11616:SF182">
    <property type="entry name" value="TRANSPORTER"/>
    <property type="match status" value="1"/>
</dbReference>
<evidence type="ECO:0000256" key="4">
    <source>
        <dbReference type="ARBA" id="ARBA00022692"/>
    </source>
</evidence>
<feature type="transmembrane region" description="Helical" evidence="10">
    <location>
        <begin position="168"/>
        <end position="189"/>
    </location>
</feature>
<feature type="transmembrane region" description="Helical" evidence="10">
    <location>
        <begin position="309"/>
        <end position="333"/>
    </location>
</feature>
<keyword evidence="8" id="KW-0915">Sodium</keyword>
<comment type="subcellular location">
    <subcellularLocation>
        <location evidence="1">Membrane</location>
        <topology evidence="1">Multi-pass membrane protein</topology>
    </subcellularLocation>
</comment>
<feature type="compositionally biased region" description="Basic and acidic residues" evidence="9">
    <location>
        <begin position="596"/>
        <end position="615"/>
    </location>
</feature>
<feature type="compositionally biased region" description="Polar residues" evidence="9">
    <location>
        <begin position="548"/>
        <end position="572"/>
    </location>
</feature>
<dbReference type="InterPro" id="IPR037272">
    <property type="entry name" value="SNS_sf"/>
</dbReference>
<dbReference type="GO" id="GO:0006865">
    <property type="term" value="P:amino acid transport"/>
    <property type="evidence" value="ECO:0007669"/>
    <property type="project" value="TreeGrafter"/>
</dbReference>
<accession>A0AAE1NCH4</accession>
<keyword evidence="7 10" id="KW-0472">Membrane</keyword>
<dbReference type="GO" id="GO:0015293">
    <property type="term" value="F:symporter activity"/>
    <property type="evidence" value="ECO:0007669"/>
    <property type="project" value="UniProtKB-KW"/>
</dbReference>
<keyword evidence="6 10" id="KW-1133">Transmembrane helix</keyword>
<gene>
    <name evidence="11" type="ORF">Pmani_039431</name>
</gene>
<evidence type="ECO:0000256" key="9">
    <source>
        <dbReference type="SAM" id="MobiDB-lite"/>
    </source>
</evidence>
<name>A0AAE1NCH4_9EUCA</name>
<dbReference type="PROSITE" id="PS50267">
    <property type="entry name" value="NA_NEUROTRAN_SYMP_3"/>
    <property type="match status" value="1"/>
</dbReference>
<evidence type="ECO:0000256" key="1">
    <source>
        <dbReference type="ARBA" id="ARBA00004141"/>
    </source>
</evidence>
<comment type="caution">
    <text evidence="11">The sequence shown here is derived from an EMBL/GenBank/DDBJ whole genome shotgun (WGS) entry which is preliminary data.</text>
</comment>
<evidence type="ECO:0000256" key="3">
    <source>
        <dbReference type="ARBA" id="ARBA00022448"/>
    </source>
</evidence>
<sequence>SFQSPLPWGDCPHAVGVVEGNETYHLLQECDKAGPTQFFWYRDALAITPDINHVGSFNWKIAGCMALAWVIIYVCIMKGIVASGKVVYVTAVFPYLVLLAFLCRGLTLRGMSDGVSHLFTPRWEKLEDPTVWLEAGTQIFFSLGLAFGGLIAFGSYNPINNNCLRDAIMVSITNCVTSLLAGVVVFSILGFKAHETHDRCLAERNETLMALLDESPQGTTYLSLLEAHQADLPVCDIQEELRKSAAGTGLAFIIFTEAINQFPFPPLWAVLFFLMLFTLGADSQFGTLEGVISSLIDLKVLPQLRKEMLSAIVCLVCFVLSLMFTHGAGNYIFQLFDSFAGNIPLLVIGFMECISISYVYGLKRFASDVELMCGSRPSLYWLVCWKVVSPLLMIIILVAYVVKMVTEGSVYLAWDSDAGVSRDLQWPMWALVVALLLVLIPLIWIIIVPILNCLGYPLLSEEEPAWFPEKELRSAQDITPQRFTALERALLCLSVSTESLKSNEDGEGGRGGGGGGGGDGGGGGGEEMSSHNSQQALLPARSTKRNAKNSSINTPTQISIPTSAPPVSNSLKPSGGGGEEKGGGGGGGGGRQAGRRKSEDKNKRKDDQASNRKSM</sequence>
<evidence type="ECO:0000256" key="8">
    <source>
        <dbReference type="PIRSR" id="PIRSR600175-1"/>
    </source>
</evidence>
<keyword evidence="5" id="KW-0769">Symport</keyword>
<proteinExistence type="inferred from homology"/>
<feature type="region of interest" description="Disordered" evidence="9">
    <location>
        <begin position="500"/>
        <end position="615"/>
    </location>
</feature>
<feature type="binding site" evidence="8">
    <location>
        <position position="279"/>
    </location>
    <ligand>
        <name>Na(+)</name>
        <dbReference type="ChEBI" id="CHEBI:29101"/>
        <label>1</label>
    </ligand>
</feature>
<dbReference type="GO" id="GO:0005886">
    <property type="term" value="C:plasma membrane"/>
    <property type="evidence" value="ECO:0007669"/>
    <property type="project" value="TreeGrafter"/>
</dbReference>
<evidence type="ECO:0000256" key="10">
    <source>
        <dbReference type="SAM" id="Phobius"/>
    </source>
</evidence>
<evidence type="ECO:0000256" key="7">
    <source>
        <dbReference type="ARBA" id="ARBA00023136"/>
    </source>
</evidence>
<feature type="compositionally biased region" description="Gly residues" evidence="9">
    <location>
        <begin position="509"/>
        <end position="526"/>
    </location>
</feature>
<evidence type="ECO:0000313" key="11">
    <source>
        <dbReference type="EMBL" id="KAK4287499.1"/>
    </source>
</evidence>
<reference evidence="11" key="1">
    <citation type="submission" date="2023-11" db="EMBL/GenBank/DDBJ databases">
        <title>Genome assemblies of two species of porcelain crab, Petrolisthes cinctipes and Petrolisthes manimaculis (Anomura: Porcellanidae).</title>
        <authorList>
            <person name="Angst P."/>
        </authorList>
    </citation>
    <scope>NUCLEOTIDE SEQUENCE</scope>
    <source>
        <strain evidence="11">PB745_02</strain>
        <tissue evidence="11">Gill</tissue>
    </source>
</reference>
<keyword evidence="8" id="KW-0479">Metal-binding</keyword>
<feature type="binding site" evidence="8">
    <location>
        <position position="283"/>
    </location>
    <ligand>
        <name>Na(+)</name>
        <dbReference type="ChEBI" id="CHEBI:29101"/>
        <label>1</label>
    </ligand>
</feature>
<keyword evidence="12" id="KW-1185">Reference proteome</keyword>
<evidence type="ECO:0000256" key="6">
    <source>
        <dbReference type="ARBA" id="ARBA00022989"/>
    </source>
</evidence>
<dbReference type="InterPro" id="IPR000175">
    <property type="entry name" value="Na/ntran_symport"/>
</dbReference>
<dbReference type="SUPFAM" id="SSF161070">
    <property type="entry name" value="SNF-like"/>
    <property type="match status" value="1"/>
</dbReference>
<feature type="transmembrane region" description="Helical" evidence="10">
    <location>
        <begin position="267"/>
        <end position="288"/>
    </location>
</feature>
<dbReference type="Proteomes" id="UP001292094">
    <property type="component" value="Unassembled WGS sequence"/>
</dbReference>
<organism evidence="11 12">
    <name type="scientific">Petrolisthes manimaculis</name>
    <dbReference type="NCBI Taxonomy" id="1843537"/>
    <lineage>
        <taxon>Eukaryota</taxon>
        <taxon>Metazoa</taxon>
        <taxon>Ecdysozoa</taxon>
        <taxon>Arthropoda</taxon>
        <taxon>Crustacea</taxon>
        <taxon>Multicrustacea</taxon>
        <taxon>Malacostraca</taxon>
        <taxon>Eumalacostraca</taxon>
        <taxon>Eucarida</taxon>
        <taxon>Decapoda</taxon>
        <taxon>Pleocyemata</taxon>
        <taxon>Anomura</taxon>
        <taxon>Galatheoidea</taxon>
        <taxon>Porcellanidae</taxon>
        <taxon>Petrolisthes</taxon>
    </lineage>
</organism>
<evidence type="ECO:0000256" key="5">
    <source>
        <dbReference type="ARBA" id="ARBA00022847"/>
    </source>
</evidence>
<dbReference type="AlphaFoldDB" id="A0AAE1NCH4"/>
<feature type="compositionally biased region" description="Gly residues" evidence="9">
    <location>
        <begin position="583"/>
        <end position="592"/>
    </location>
</feature>
<feature type="non-terminal residue" evidence="11">
    <location>
        <position position="615"/>
    </location>
</feature>
<dbReference type="EMBL" id="JAWZYT010006809">
    <property type="protein sequence ID" value="KAK4287499.1"/>
    <property type="molecule type" value="Genomic_DNA"/>
</dbReference>
<feature type="transmembrane region" description="Helical" evidence="10">
    <location>
        <begin position="339"/>
        <end position="359"/>
    </location>
</feature>
<dbReference type="GO" id="GO:0046872">
    <property type="term" value="F:metal ion binding"/>
    <property type="evidence" value="ECO:0007669"/>
    <property type="project" value="UniProtKB-KW"/>
</dbReference>
<dbReference type="PRINTS" id="PR00176">
    <property type="entry name" value="NANEUSMPORT"/>
</dbReference>
<keyword evidence="3" id="KW-0813">Transport</keyword>
<feature type="transmembrane region" description="Helical" evidence="10">
    <location>
        <begin position="379"/>
        <end position="402"/>
    </location>
</feature>
<feature type="binding site" evidence="8">
    <location>
        <position position="282"/>
    </location>
    <ligand>
        <name>Na(+)</name>
        <dbReference type="ChEBI" id="CHEBI:29101"/>
        <label>1</label>
    </ligand>
</feature>
<feature type="transmembrane region" description="Helical" evidence="10">
    <location>
        <begin position="57"/>
        <end position="76"/>
    </location>
</feature>
<comment type="similarity">
    <text evidence="2">Belongs to the sodium:neurotransmitter symporter (SNF) (TC 2.A.22) family.</text>
</comment>
<evidence type="ECO:0000256" key="2">
    <source>
        <dbReference type="ARBA" id="ARBA00006459"/>
    </source>
</evidence>
<keyword evidence="4 10" id="KW-0812">Transmembrane</keyword>
<dbReference type="GO" id="GO:0035725">
    <property type="term" value="P:sodium ion transmembrane transport"/>
    <property type="evidence" value="ECO:0007669"/>
    <property type="project" value="TreeGrafter"/>
</dbReference>